<reference evidence="2" key="2">
    <citation type="submission" date="2021-04" db="EMBL/GenBank/DDBJ databases">
        <title>Isolation and genomic analysis of the ibuprofen-degrading bacterium Sphingomonas strain MPO218.</title>
        <authorList>
            <person name="Aulestia M."/>
            <person name="Flores A."/>
            <person name="Mangas E.L."/>
            <person name="Perez-Pulido A.J."/>
            <person name="Santero E."/>
            <person name="Camacho E.M."/>
        </authorList>
    </citation>
    <scope>NUCLEOTIDE SEQUENCE</scope>
    <source>
        <strain evidence="2">MPO218</strain>
    </source>
</reference>
<dbReference type="GO" id="GO:0003700">
    <property type="term" value="F:DNA-binding transcription factor activity"/>
    <property type="evidence" value="ECO:0007669"/>
    <property type="project" value="InterPro"/>
</dbReference>
<dbReference type="InterPro" id="IPR036390">
    <property type="entry name" value="WH_DNA-bd_sf"/>
</dbReference>
<dbReference type="RefSeq" id="WP_029992503.1">
    <property type="nucleotide sequence ID" value="NZ_CP059319.1"/>
</dbReference>
<dbReference type="AlphaFoldDB" id="A0A975D696"/>
<reference evidence="2" key="1">
    <citation type="submission" date="2020-07" db="EMBL/GenBank/DDBJ databases">
        <authorList>
            <person name="Camacho E."/>
        </authorList>
    </citation>
    <scope>NUCLEOTIDE SEQUENCE</scope>
    <source>
        <strain evidence="2">MPO218</strain>
    </source>
</reference>
<dbReference type="Gene3D" id="1.10.10.10">
    <property type="entry name" value="Winged helix-like DNA-binding domain superfamily/Winged helix DNA-binding domain"/>
    <property type="match status" value="1"/>
</dbReference>
<proteinExistence type="predicted"/>
<name>A0A975D696_9SPHN</name>
<dbReference type="InterPro" id="IPR000835">
    <property type="entry name" value="HTH_MarR-typ"/>
</dbReference>
<dbReference type="Proteomes" id="UP000664914">
    <property type="component" value="Chromosome"/>
</dbReference>
<dbReference type="GO" id="GO:0003677">
    <property type="term" value="F:DNA binding"/>
    <property type="evidence" value="ECO:0007669"/>
    <property type="project" value="InterPro"/>
</dbReference>
<dbReference type="NCBIfam" id="TIGR02337">
    <property type="entry name" value="HpaR"/>
    <property type="match status" value="1"/>
</dbReference>
<organism evidence="2 3">
    <name type="scientific">Rhizorhabdus wittichii</name>
    <dbReference type="NCBI Taxonomy" id="160791"/>
    <lineage>
        <taxon>Bacteria</taxon>
        <taxon>Pseudomonadati</taxon>
        <taxon>Pseudomonadota</taxon>
        <taxon>Alphaproteobacteria</taxon>
        <taxon>Sphingomonadales</taxon>
        <taxon>Sphingomonadaceae</taxon>
        <taxon>Rhizorhabdus</taxon>
    </lineage>
</organism>
<protein>
    <submittedName>
        <fullName evidence="2">Homoprotocatechuate degradation operon regulator HpaR</fullName>
    </submittedName>
</protein>
<evidence type="ECO:0000313" key="2">
    <source>
        <dbReference type="EMBL" id="QTH23840.1"/>
    </source>
</evidence>
<dbReference type="InterPro" id="IPR036388">
    <property type="entry name" value="WH-like_DNA-bd_sf"/>
</dbReference>
<feature type="domain" description="HTH marR-type" evidence="1">
    <location>
        <begin position="12"/>
        <end position="144"/>
    </location>
</feature>
<evidence type="ECO:0000259" key="1">
    <source>
        <dbReference type="PROSITE" id="PS50995"/>
    </source>
</evidence>
<sequence>MQEPRRKLQPYRQSLAGTLLAAREAVMAPLRPMLRDAGVTEQQWRVLRVIRDSQPIDATALADAALLFGPSVTRILKELLDRRLIVRETDPRDRRRSIVTLTPAGRALIEHTASQTVQVLDRYAERFGPERLEALKNELRALIDAIGPLGED</sequence>
<accession>A0A975D696</accession>
<dbReference type="PROSITE" id="PS50995">
    <property type="entry name" value="HTH_MARR_2"/>
    <property type="match status" value="1"/>
</dbReference>
<dbReference type="Pfam" id="PF12802">
    <property type="entry name" value="MarR_2"/>
    <property type="match status" value="1"/>
</dbReference>
<dbReference type="PANTHER" id="PTHR33164">
    <property type="entry name" value="TRANSCRIPTIONAL REGULATOR, MARR FAMILY"/>
    <property type="match status" value="1"/>
</dbReference>
<dbReference type="InterPro" id="IPR039422">
    <property type="entry name" value="MarR/SlyA-like"/>
</dbReference>
<dbReference type="InterPro" id="IPR012712">
    <property type="entry name" value="HpaR/FarR"/>
</dbReference>
<gene>
    <name evidence="2" type="primary">hpaR</name>
    <name evidence="2" type="ORF">HRJ34_10200</name>
</gene>
<dbReference type="EMBL" id="CP059319">
    <property type="protein sequence ID" value="QTH23840.1"/>
    <property type="molecule type" value="Genomic_DNA"/>
</dbReference>
<evidence type="ECO:0000313" key="3">
    <source>
        <dbReference type="Proteomes" id="UP000664914"/>
    </source>
</evidence>
<dbReference type="SUPFAM" id="SSF46785">
    <property type="entry name" value="Winged helix' DNA-binding domain"/>
    <property type="match status" value="1"/>
</dbReference>
<dbReference type="PANTHER" id="PTHR33164:SF13">
    <property type="entry name" value="4-HYDROXYPHENYLACETATE CATABOLISM PROTEIN"/>
    <property type="match status" value="1"/>
</dbReference>
<dbReference type="GO" id="GO:0006950">
    <property type="term" value="P:response to stress"/>
    <property type="evidence" value="ECO:0007669"/>
    <property type="project" value="TreeGrafter"/>
</dbReference>
<dbReference type="GO" id="GO:0045892">
    <property type="term" value="P:negative regulation of DNA-templated transcription"/>
    <property type="evidence" value="ECO:0007669"/>
    <property type="project" value="InterPro"/>
</dbReference>
<dbReference type="SMART" id="SM00347">
    <property type="entry name" value="HTH_MARR"/>
    <property type="match status" value="1"/>
</dbReference>